<evidence type="ECO:0000256" key="6">
    <source>
        <dbReference type="RuleBase" id="RU366058"/>
    </source>
</evidence>
<evidence type="ECO:0000313" key="9">
    <source>
        <dbReference type="Proteomes" id="UP000628775"/>
    </source>
</evidence>
<dbReference type="PANTHER" id="PTHR12677">
    <property type="entry name" value="GOLGI APPARATUS MEMBRANE PROTEIN TVP38-RELATED"/>
    <property type="match status" value="1"/>
</dbReference>
<evidence type="ECO:0000256" key="5">
    <source>
        <dbReference type="ARBA" id="ARBA00023136"/>
    </source>
</evidence>
<feature type="domain" description="VTT" evidence="7">
    <location>
        <begin position="49"/>
        <end position="166"/>
    </location>
</feature>
<feature type="transmembrane region" description="Helical" evidence="6">
    <location>
        <begin position="144"/>
        <end position="166"/>
    </location>
</feature>
<dbReference type="AlphaFoldDB" id="A0A8J2YKC0"/>
<evidence type="ECO:0000256" key="3">
    <source>
        <dbReference type="ARBA" id="ARBA00022692"/>
    </source>
</evidence>
<dbReference type="PANTHER" id="PTHR12677:SF55">
    <property type="entry name" value="UNDECAPRENYL PHOSPHATE TRANSPORTER SAOUHSC_00901-RELATED"/>
    <property type="match status" value="1"/>
</dbReference>
<dbReference type="InterPro" id="IPR032816">
    <property type="entry name" value="VTT_dom"/>
</dbReference>
<keyword evidence="9" id="KW-1185">Reference proteome</keyword>
<gene>
    <name evidence="8" type="primary">yhjE</name>
    <name evidence="8" type="ORF">GCM10011391_31120</name>
</gene>
<evidence type="ECO:0000259" key="7">
    <source>
        <dbReference type="Pfam" id="PF09335"/>
    </source>
</evidence>
<keyword evidence="4 6" id="KW-1133">Transmembrane helix</keyword>
<dbReference type="Pfam" id="PF09335">
    <property type="entry name" value="VTT_dom"/>
    <property type="match status" value="1"/>
</dbReference>
<reference evidence="8" key="1">
    <citation type="journal article" date="2014" name="Int. J. Syst. Evol. Microbiol.">
        <title>Complete genome sequence of Corynebacterium casei LMG S-19264T (=DSM 44701T), isolated from a smear-ripened cheese.</title>
        <authorList>
            <consortium name="US DOE Joint Genome Institute (JGI-PGF)"/>
            <person name="Walter F."/>
            <person name="Albersmeier A."/>
            <person name="Kalinowski J."/>
            <person name="Ruckert C."/>
        </authorList>
    </citation>
    <scope>NUCLEOTIDE SEQUENCE</scope>
    <source>
        <strain evidence="8">CGMCC 1.15371</strain>
    </source>
</reference>
<comment type="similarity">
    <text evidence="6">Belongs to the TVP38/TMEM64 family.</text>
</comment>
<protein>
    <recommendedName>
        <fullName evidence="6">TVP38/TMEM64 family membrane protein</fullName>
    </recommendedName>
</protein>
<feature type="transmembrane region" description="Helical" evidence="6">
    <location>
        <begin position="178"/>
        <end position="195"/>
    </location>
</feature>
<dbReference type="InterPro" id="IPR015414">
    <property type="entry name" value="TMEM64"/>
</dbReference>
<evidence type="ECO:0000256" key="2">
    <source>
        <dbReference type="ARBA" id="ARBA00022475"/>
    </source>
</evidence>
<evidence type="ECO:0000256" key="4">
    <source>
        <dbReference type="ARBA" id="ARBA00022989"/>
    </source>
</evidence>
<dbReference type="EMBL" id="BMIR01000017">
    <property type="protein sequence ID" value="GGE50128.1"/>
    <property type="molecule type" value="Genomic_DNA"/>
</dbReference>
<name>A0A8J2YKC0_9BACL</name>
<dbReference type="Proteomes" id="UP000628775">
    <property type="component" value="Unassembled WGS sequence"/>
</dbReference>
<comment type="subcellular location">
    <subcellularLocation>
        <location evidence="1 6">Cell membrane</location>
        <topology evidence="1 6">Multi-pass membrane protein</topology>
    </subcellularLocation>
</comment>
<sequence length="221" mass="25214">MESFHDVENWIHTYVTLENVENLLQSYQGLGFFLGILLPLLEAILPPLPLVAFVLANAAAYGFFIGFLLSWTGTVLGSFIVFMFIRWLAHRRLRAFLEKSKKIQSMLDWVDRRRFGPVFFVSSIPFTPSSLINVVAGLSEINPYSFFLAIMLGKAVMIGVVTFIGADWRDMLAHPLQLVPVAMGMVVFWLIGKWLEKRMYAAQPKKGQRLKRKEGERLSNK</sequence>
<keyword evidence="2 6" id="KW-1003">Cell membrane</keyword>
<feature type="transmembrane region" description="Helical" evidence="6">
    <location>
        <begin position="115"/>
        <end position="138"/>
    </location>
</feature>
<feature type="transmembrane region" description="Helical" evidence="6">
    <location>
        <begin position="32"/>
        <end position="55"/>
    </location>
</feature>
<reference evidence="8" key="2">
    <citation type="submission" date="2020-09" db="EMBL/GenBank/DDBJ databases">
        <authorList>
            <person name="Sun Q."/>
            <person name="Zhou Y."/>
        </authorList>
    </citation>
    <scope>NUCLEOTIDE SEQUENCE</scope>
    <source>
        <strain evidence="8">CGMCC 1.15371</strain>
    </source>
</reference>
<keyword evidence="3 6" id="KW-0812">Transmembrane</keyword>
<comment type="caution">
    <text evidence="8">The sequence shown here is derived from an EMBL/GenBank/DDBJ whole genome shotgun (WGS) entry which is preliminary data.</text>
</comment>
<dbReference type="RefSeq" id="WP_188696292.1">
    <property type="nucleotide sequence ID" value="NZ_BMIR01000017.1"/>
</dbReference>
<dbReference type="GO" id="GO:0005886">
    <property type="term" value="C:plasma membrane"/>
    <property type="evidence" value="ECO:0007669"/>
    <property type="project" value="UniProtKB-SubCell"/>
</dbReference>
<organism evidence="8 9">
    <name type="scientific">Pullulanibacillus camelliae</name>
    <dbReference type="NCBI Taxonomy" id="1707096"/>
    <lineage>
        <taxon>Bacteria</taxon>
        <taxon>Bacillati</taxon>
        <taxon>Bacillota</taxon>
        <taxon>Bacilli</taxon>
        <taxon>Bacillales</taxon>
        <taxon>Sporolactobacillaceae</taxon>
        <taxon>Pullulanibacillus</taxon>
    </lineage>
</organism>
<feature type="transmembrane region" description="Helical" evidence="6">
    <location>
        <begin position="61"/>
        <end position="89"/>
    </location>
</feature>
<accession>A0A8J2YKC0</accession>
<evidence type="ECO:0000256" key="1">
    <source>
        <dbReference type="ARBA" id="ARBA00004651"/>
    </source>
</evidence>
<proteinExistence type="inferred from homology"/>
<evidence type="ECO:0000313" key="8">
    <source>
        <dbReference type="EMBL" id="GGE50128.1"/>
    </source>
</evidence>
<keyword evidence="5 6" id="KW-0472">Membrane</keyword>